<evidence type="ECO:0000256" key="2">
    <source>
        <dbReference type="ARBA" id="ARBA00022741"/>
    </source>
</evidence>
<evidence type="ECO:0000256" key="3">
    <source>
        <dbReference type="ARBA" id="ARBA00022840"/>
    </source>
</evidence>
<dbReference type="NCBIfam" id="TIGR02727">
    <property type="entry name" value="MTHFS_bact"/>
    <property type="match status" value="1"/>
</dbReference>
<name>A0A0A2G6P8_9PORP</name>
<dbReference type="EC" id="6.3.3.2" evidence="5"/>
<dbReference type="PIRSF" id="PIRSF006806">
    <property type="entry name" value="FTHF_cligase"/>
    <property type="match status" value="1"/>
</dbReference>
<organism evidence="6 7">
    <name type="scientific">Porphyromonas gingivicanis</name>
    <dbReference type="NCBI Taxonomy" id="266762"/>
    <lineage>
        <taxon>Bacteria</taxon>
        <taxon>Pseudomonadati</taxon>
        <taxon>Bacteroidota</taxon>
        <taxon>Bacteroidia</taxon>
        <taxon>Bacteroidales</taxon>
        <taxon>Porphyromonadaceae</taxon>
        <taxon>Porphyromonas</taxon>
    </lineage>
</organism>
<keyword evidence="5" id="KW-0460">Magnesium</keyword>
<evidence type="ECO:0000256" key="1">
    <source>
        <dbReference type="ARBA" id="ARBA00010638"/>
    </source>
</evidence>
<protein>
    <recommendedName>
        <fullName evidence="5">5-formyltetrahydrofolate cyclo-ligase</fullName>
        <ecNumber evidence="5">6.3.3.2</ecNumber>
    </recommendedName>
</protein>
<gene>
    <name evidence="6" type="ORF">HQ36_03850</name>
</gene>
<keyword evidence="3 4" id="KW-0067">ATP-binding</keyword>
<evidence type="ECO:0000256" key="4">
    <source>
        <dbReference type="PIRSR" id="PIRSR006806-1"/>
    </source>
</evidence>
<dbReference type="Pfam" id="PF01812">
    <property type="entry name" value="5-FTHF_cyc-lig"/>
    <property type="match status" value="1"/>
</dbReference>
<evidence type="ECO:0000256" key="5">
    <source>
        <dbReference type="RuleBase" id="RU361279"/>
    </source>
</evidence>
<dbReference type="STRING" id="266762.HQ36_03850"/>
<feature type="binding site" evidence="4">
    <location>
        <begin position="3"/>
        <end position="7"/>
    </location>
    <ligand>
        <name>ATP</name>
        <dbReference type="ChEBI" id="CHEBI:30616"/>
    </ligand>
</feature>
<accession>A0A0A2G6P8</accession>
<feature type="binding site" evidence="4">
    <location>
        <position position="55"/>
    </location>
    <ligand>
        <name>substrate</name>
    </ligand>
</feature>
<comment type="cofactor">
    <cofactor evidence="5">
        <name>Mg(2+)</name>
        <dbReference type="ChEBI" id="CHEBI:18420"/>
    </cofactor>
</comment>
<evidence type="ECO:0000313" key="7">
    <source>
        <dbReference type="Proteomes" id="UP000030134"/>
    </source>
</evidence>
<proteinExistence type="inferred from homology"/>
<dbReference type="PANTHER" id="PTHR23407:SF1">
    <property type="entry name" value="5-FORMYLTETRAHYDROFOLATE CYCLO-LIGASE"/>
    <property type="match status" value="1"/>
</dbReference>
<dbReference type="GO" id="GO:0046872">
    <property type="term" value="F:metal ion binding"/>
    <property type="evidence" value="ECO:0007669"/>
    <property type="project" value="UniProtKB-KW"/>
</dbReference>
<dbReference type="eggNOG" id="COG0212">
    <property type="taxonomic scope" value="Bacteria"/>
</dbReference>
<dbReference type="InterPro" id="IPR002698">
    <property type="entry name" value="FTHF_cligase"/>
</dbReference>
<keyword evidence="2 4" id="KW-0547">Nucleotide-binding</keyword>
<comment type="caution">
    <text evidence="6">The sequence shown here is derived from an EMBL/GenBank/DDBJ whole genome shotgun (WGS) entry which is preliminary data.</text>
</comment>
<evidence type="ECO:0000313" key="6">
    <source>
        <dbReference type="EMBL" id="KGN98060.1"/>
    </source>
</evidence>
<keyword evidence="6" id="KW-0436">Ligase</keyword>
<dbReference type="InterPro" id="IPR024185">
    <property type="entry name" value="FTHF_cligase-like_sf"/>
</dbReference>
<comment type="catalytic activity">
    <reaction evidence="5">
        <text>(6S)-5-formyl-5,6,7,8-tetrahydrofolate + ATP = (6R)-5,10-methenyltetrahydrofolate + ADP + phosphate</text>
        <dbReference type="Rhea" id="RHEA:10488"/>
        <dbReference type="ChEBI" id="CHEBI:30616"/>
        <dbReference type="ChEBI" id="CHEBI:43474"/>
        <dbReference type="ChEBI" id="CHEBI:57455"/>
        <dbReference type="ChEBI" id="CHEBI:57457"/>
        <dbReference type="ChEBI" id="CHEBI:456216"/>
        <dbReference type="EC" id="6.3.3.2"/>
    </reaction>
</comment>
<sequence>MDKKNLRNAIRQINKQCLTSSYYAEASLAICHTLKTLPIWEQAEKIALYHALPDEPDLAPLLSEYATSKQLFLPKVEDAEDIAFYPYFEEKSLSIGSYGIAEPSFQKELAVLPETLDLIIIPGVAFTPNGVRMGRGKGYYDRFLPQTQATLIGVTFRYRLLPHLPHDTWDFLMHHVITD</sequence>
<dbReference type="GO" id="GO:0009396">
    <property type="term" value="P:folic acid-containing compound biosynthetic process"/>
    <property type="evidence" value="ECO:0007669"/>
    <property type="project" value="TreeGrafter"/>
</dbReference>
<dbReference type="PANTHER" id="PTHR23407">
    <property type="entry name" value="ATPASE INHIBITOR/5-FORMYLTETRAHYDROFOLATE CYCLO-LIGASE"/>
    <property type="match status" value="1"/>
</dbReference>
<keyword evidence="5" id="KW-0479">Metal-binding</keyword>
<dbReference type="GO" id="GO:0030272">
    <property type="term" value="F:5-formyltetrahydrofolate cyclo-ligase activity"/>
    <property type="evidence" value="ECO:0007669"/>
    <property type="project" value="UniProtKB-EC"/>
</dbReference>
<keyword evidence="7" id="KW-1185">Reference proteome</keyword>
<reference evidence="6 7" key="1">
    <citation type="submission" date="2014-08" db="EMBL/GenBank/DDBJ databases">
        <title>Porphyromonas gingivicanis strain:COT-022_OH1391 Genome sequencing.</title>
        <authorList>
            <person name="Wallis C."/>
            <person name="Deusch O."/>
            <person name="O'Flynn C."/>
            <person name="Davis I."/>
            <person name="Jospin G."/>
            <person name="Darling A.E."/>
            <person name="Coil D.A."/>
            <person name="Alexiev A."/>
            <person name="Horsfall A."/>
            <person name="Kirkwood N."/>
            <person name="Harris S."/>
            <person name="Eisen J.A."/>
        </authorList>
    </citation>
    <scope>NUCLEOTIDE SEQUENCE [LARGE SCALE GENOMIC DNA]</scope>
    <source>
        <strain evidence="7">COT-022 OH1391</strain>
    </source>
</reference>
<dbReference type="Proteomes" id="UP000030134">
    <property type="component" value="Unassembled WGS sequence"/>
</dbReference>
<comment type="similarity">
    <text evidence="1 5">Belongs to the 5-formyltetrahydrofolate cyclo-ligase family.</text>
</comment>
<dbReference type="GO" id="GO:0035999">
    <property type="term" value="P:tetrahydrofolate interconversion"/>
    <property type="evidence" value="ECO:0007669"/>
    <property type="project" value="TreeGrafter"/>
</dbReference>
<dbReference type="Gene3D" id="3.40.50.10420">
    <property type="entry name" value="NagB/RpiA/CoA transferase-like"/>
    <property type="match status" value="1"/>
</dbReference>
<dbReference type="EMBL" id="JQZW01000008">
    <property type="protein sequence ID" value="KGN98060.1"/>
    <property type="molecule type" value="Genomic_DNA"/>
</dbReference>
<dbReference type="SUPFAM" id="SSF100950">
    <property type="entry name" value="NagB/RpiA/CoA transferase-like"/>
    <property type="match status" value="1"/>
</dbReference>
<dbReference type="AlphaFoldDB" id="A0A0A2G6P8"/>
<dbReference type="InterPro" id="IPR037171">
    <property type="entry name" value="NagB/RpiA_transferase-like"/>
</dbReference>
<feature type="binding site" evidence="4">
    <location>
        <begin position="132"/>
        <end position="140"/>
    </location>
    <ligand>
        <name>ATP</name>
        <dbReference type="ChEBI" id="CHEBI:30616"/>
    </ligand>
</feature>
<dbReference type="GO" id="GO:0005524">
    <property type="term" value="F:ATP binding"/>
    <property type="evidence" value="ECO:0007669"/>
    <property type="project" value="UniProtKB-KW"/>
</dbReference>